<dbReference type="GO" id="GO:0016491">
    <property type="term" value="F:oxidoreductase activity"/>
    <property type="evidence" value="ECO:0007669"/>
    <property type="project" value="InterPro"/>
</dbReference>
<feature type="domain" description="ER-bound oxygenase mpaB/mpaB'/Rubber oxygenase catalytic" evidence="2">
    <location>
        <begin position="61"/>
        <end position="269"/>
    </location>
</feature>
<gene>
    <name evidence="3" type="ORF">METZ01_LOCUS148210</name>
</gene>
<evidence type="ECO:0000313" key="3">
    <source>
        <dbReference type="EMBL" id="SVA95356.1"/>
    </source>
</evidence>
<sequence length="279" mass="30355">METFGIKDERPSRIDDSKSSGWKARLTETAVRLFSHAPDPLEETFQYPNDPGLFGPKSITWKVMGDVSSFIGGIRALLIQAAHPEVAAGVANHSTYRDDPLGRLSRTASYVTATAFGAIPEVEKSIKMVSSAHRPVSGTSSRGEAYSAGNPEMAAWVHNALIDSFLVSYQNFGPSPLKEEETNRYVYEQTNLGKLMKASPLPENSKSLSSWLSENPKVETSKEGAEAVAFLKNPPLSFFTLTAYKILFNAAVVTLPEQLRKAIGVTPRKGAKTAGNFLT</sequence>
<proteinExistence type="predicted"/>
<feature type="non-terminal residue" evidence="3">
    <location>
        <position position="279"/>
    </location>
</feature>
<dbReference type="PANTHER" id="PTHR36151:SF3">
    <property type="entry name" value="ER-BOUND OXYGENASE MPAB_MPAB'_RUBBER OXYGENASE CATALYTIC DOMAIN-CONTAINING PROTEIN"/>
    <property type="match status" value="1"/>
</dbReference>
<accession>A0A382A1F4</accession>
<dbReference type="InterPro" id="IPR018713">
    <property type="entry name" value="MPAB/Lcp_cat_dom"/>
</dbReference>
<dbReference type="Pfam" id="PF09995">
    <property type="entry name" value="MPAB_Lcp_cat"/>
    <property type="match status" value="1"/>
</dbReference>
<feature type="compositionally biased region" description="Basic and acidic residues" evidence="1">
    <location>
        <begin position="1"/>
        <end position="18"/>
    </location>
</feature>
<reference evidence="3" key="1">
    <citation type="submission" date="2018-05" db="EMBL/GenBank/DDBJ databases">
        <authorList>
            <person name="Lanie J.A."/>
            <person name="Ng W.-L."/>
            <person name="Kazmierczak K.M."/>
            <person name="Andrzejewski T.M."/>
            <person name="Davidsen T.M."/>
            <person name="Wayne K.J."/>
            <person name="Tettelin H."/>
            <person name="Glass J.I."/>
            <person name="Rusch D."/>
            <person name="Podicherti R."/>
            <person name="Tsui H.-C.T."/>
            <person name="Winkler M.E."/>
        </authorList>
    </citation>
    <scope>NUCLEOTIDE SEQUENCE</scope>
</reference>
<protein>
    <recommendedName>
        <fullName evidence="2">ER-bound oxygenase mpaB/mpaB'/Rubber oxygenase catalytic domain-containing protein</fullName>
    </recommendedName>
</protein>
<dbReference type="AlphaFoldDB" id="A0A382A1F4"/>
<organism evidence="3">
    <name type="scientific">marine metagenome</name>
    <dbReference type="NCBI Taxonomy" id="408172"/>
    <lineage>
        <taxon>unclassified sequences</taxon>
        <taxon>metagenomes</taxon>
        <taxon>ecological metagenomes</taxon>
    </lineage>
</organism>
<feature type="region of interest" description="Disordered" evidence="1">
    <location>
        <begin position="1"/>
        <end position="20"/>
    </location>
</feature>
<evidence type="ECO:0000259" key="2">
    <source>
        <dbReference type="Pfam" id="PF09995"/>
    </source>
</evidence>
<dbReference type="PANTHER" id="PTHR36151">
    <property type="entry name" value="BLR2777 PROTEIN"/>
    <property type="match status" value="1"/>
</dbReference>
<dbReference type="EMBL" id="UINC01023526">
    <property type="protein sequence ID" value="SVA95356.1"/>
    <property type="molecule type" value="Genomic_DNA"/>
</dbReference>
<evidence type="ECO:0000256" key="1">
    <source>
        <dbReference type="SAM" id="MobiDB-lite"/>
    </source>
</evidence>
<name>A0A382A1F4_9ZZZZ</name>